<keyword evidence="7 8" id="KW-0472">Membrane</keyword>
<dbReference type="Pfam" id="PF04535">
    <property type="entry name" value="CASP_dom"/>
    <property type="match status" value="1"/>
</dbReference>
<dbReference type="PANTHER" id="PTHR33573">
    <property type="entry name" value="CASP-LIKE PROTEIN 4A4"/>
    <property type="match status" value="1"/>
</dbReference>
<sequence>MLSSAPNKIFLLFANSGPLLSCLLPFAIIWLRSSKPDTHREMSNPEDYNSNRPAGDHLPEPEAPPHAADPENPSQPAAVGGGGGGMREIIRRWKREDLLKRGSLTLRVVGLVFSLLSAIIMASNEHGDWKDFDRYQEYRYLLAIAILSTLYTAGQAFRHVHELSTARVFIAPPNSALIDFVGDQVVAYLLISSASSAIPLTNRMREGADNSFTDASSAAISMSFFAFFALAISAIVSGYKVSTQTYI</sequence>
<evidence type="ECO:0000256" key="6">
    <source>
        <dbReference type="ARBA" id="ARBA00022989"/>
    </source>
</evidence>
<evidence type="ECO:0000313" key="12">
    <source>
        <dbReference type="Proteomes" id="UP001370490"/>
    </source>
</evidence>
<evidence type="ECO:0000256" key="9">
    <source>
        <dbReference type="SAM" id="MobiDB-lite"/>
    </source>
</evidence>
<feature type="transmembrane region" description="Helical" evidence="8">
    <location>
        <begin position="218"/>
        <end position="239"/>
    </location>
</feature>
<evidence type="ECO:0000256" key="3">
    <source>
        <dbReference type="ARBA" id="ARBA00011489"/>
    </source>
</evidence>
<feature type="transmembrane region" description="Helical" evidence="8">
    <location>
        <begin position="12"/>
        <end position="31"/>
    </location>
</feature>
<feature type="transmembrane region" description="Helical" evidence="8">
    <location>
        <begin position="138"/>
        <end position="157"/>
    </location>
</feature>
<organism evidence="11 12">
    <name type="scientific">Dillenia turbinata</name>
    <dbReference type="NCBI Taxonomy" id="194707"/>
    <lineage>
        <taxon>Eukaryota</taxon>
        <taxon>Viridiplantae</taxon>
        <taxon>Streptophyta</taxon>
        <taxon>Embryophyta</taxon>
        <taxon>Tracheophyta</taxon>
        <taxon>Spermatophyta</taxon>
        <taxon>Magnoliopsida</taxon>
        <taxon>eudicotyledons</taxon>
        <taxon>Gunneridae</taxon>
        <taxon>Pentapetalae</taxon>
        <taxon>Dilleniales</taxon>
        <taxon>Dilleniaceae</taxon>
        <taxon>Dillenia</taxon>
    </lineage>
</organism>
<accession>A0AAN8W8B6</accession>
<feature type="domain" description="Casparian strip membrane protein" evidence="10">
    <location>
        <begin position="99"/>
        <end position="229"/>
    </location>
</feature>
<evidence type="ECO:0000259" key="10">
    <source>
        <dbReference type="Pfam" id="PF04535"/>
    </source>
</evidence>
<comment type="caution">
    <text evidence="8">Lacks conserved residue(s) required for the propagation of feature annotation.</text>
</comment>
<keyword evidence="6 8" id="KW-1133">Transmembrane helix</keyword>
<evidence type="ECO:0000256" key="1">
    <source>
        <dbReference type="ARBA" id="ARBA00004651"/>
    </source>
</evidence>
<protein>
    <recommendedName>
        <fullName evidence="8">CASP-like protein</fullName>
    </recommendedName>
</protein>
<dbReference type="AlphaFoldDB" id="A0AAN8W8B6"/>
<evidence type="ECO:0000256" key="4">
    <source>
        <dbReference type="ARBA" id="ARBA00022475"/>
    </source>
</evidence>
<reference evidence="11 12" key="1">
    <citation type="submission" date="2023-12" db="EMBL/GenBank/DDBJ databases">
        <title>A high-quality genome assembly for Dillenia turbinata (Dilleniales).</title>
        <authorList>
            <person name="Chanderbali A."/>
        </authorList>
    </citation>
    <scope>NUCLEOTIDE SEQUENCE [LARGE SCALE GENOMIC DNA]</scope>
    <source>
        <strain evidence="11">LSX21</strain>
        <tissue evidence="11">Leaf</tissue>
    </source>
</reference>
<proteinExistence type="inferred from homology"/>
<keyword evidence="5 8" id="KW-0812">Transmembrane</keyword>
<evidence type="ECO:0000313" key="11">
    <source>
        <dbReference type="EMBL" id="KAK6943211.1"/>
    </source>
</evidence>
<keyword evidence="4 8" id="KW-1003">Cell membrane</keyword>
<comment type="caution">
    <text evidence="11">The sequence shown here is derived from an EMBL/GenBank/DDBJ whole genome shotgun (WGS) entry which is preliminary data.</text>
</comment>
<gene>
    <name evidence="11" type="ORF">RJ641_028588</name>
</gene>
<comment type="similarity">
    <text evidence="2 8">Belongs to the Casparian strip membrane proteins (CASP) family.</text>
</comment>
<dbReference type="GO" id="GO:0005886">
    <property type="term" value="C:plasma membrane"/>
    <property type="evidence" value="ECO:0007669"/>
    <property type="project" value="UniProtKB-SubCell"/>
</dbReference>
<evidence type="ECO:0000256" key="8">
    <source>
        <dbReference type="RuleBase" id="RU361233"/>
    </source>
</evidence>
<dbReference type="Proteomes" id="UP001370490">
    <property type="component" value="Unassembled WGS sequence"/>
</dbReference>
<comment type="subcellular location">
    <subcellularLocation>
        <location evidence="1 8">Cell membrane</location>
        <topology evidence="1 8">Multi-pass membrane protein</topology>
    </subcellularLocation>
</comment>
<evidence type="ECO:0000256" key="5">
    <source>
        <dbReference type="ARBA" id="ARBA00022692"/>
    </source>
</evidence>
<keyword evidence="12" id="KW-1185">Reference proteome</keyword>
<evidence type="ECO:0000256" key="2">
    <source>
        <dbReference type="ARBA" id="ARBA00007651"/>
    </source>
</evidence>
<dbReference type="EMBL" id="JBAMMX010000004">
    <property type="protein sequence ID" value="KAK6943211.1"/>
    <property type="molecule type" value="Genomic_DNA"/>
</dbReference>
<feature type="transmembrane region" description="Helical" evidence="8">
    <location>
        <begin position="104"/>
        <end position="123"/>
    </location>
</feature>
<name>A0AAN8W8B6_9MAGN</name>
<dbReference type="PANTHER" id="PTHR33573:SF57">
    <property type="entry name" value="CASP-LIKE PROTEIN 4B1"/>
    <property type="match status" value="1"/>
</dbReference>
<comment type="subunit">
    <text evidence="3 8">Homodimer and heterodimers.</text>
</comment>
<evidence type="ECO:0000256" key="7">
    <source>
        <dbReference type="ARBA" id="ARBA00023136"/>
    </source>
</evidence>
<feature type="transmembrane region" description="Helical" evidence="8">
    <location>
        <begin position="177"/>
        <end position="198"/>
    </location>
</feature>
<dbReference type="InterPro" id="IPR006702">
    <property type="entry name" value="CASP_dom"/>
</dbReference>
<feature type="region of interest" description="Disordered" evidence="9">
    <location>
        <begin position="38"/>
        <end position="84"/>
    </location>
</feature>